<keyword evidence="9" id="KW-0491">MHC II</keyword>
<evidence type="ECO:0000256" key="10">
    <source>
        <dbReference type="SAM" id="SignalP"/>
    </source>
</evidence>
<evidence type="ECO:0000256" key="6">
    <source>
        <dbReference type="ARBA" id="ARBA00023136"/>
    </source>
</evidence>
<evidence type="ECO:0000256" key="5">
    <source>
        <dbReference type="ARBA" id="ARBA00023130"/>
    </source>
</evidence>
<evidence type="ECO:0000256" key="2">
    <source>
        <dbReference type="ARBA" id="ARBA00022692"/>
    </source>
</evidence>
<reference evidence="12 13" key="1">
    <citation type="submission" date="2019-09" db="EMBL/GenBank/DDBJ databases">
        <title>Bird 10,000 Genomes (B10K) Project - Family phase.</title>
        <authorList>
            <person name="Zhang G."/>
        </authorList>
    </citation>
    <scope>NUCLEOTIDE SEQUENCE [LARGE SCALE GENOMIC DNA]</scope>
    <source>
        <strain evidence="12">B10K-DU-001-29</strain>
        <tissue evidence="12">Muscle</tissue>
    </source>
</reference>
<keyword evidence="13" id="KW-1185">Reference proteome</keyword>
<name>A0A7K9LGA1_9PASS</name>
<dbReference type="InterPro" id="IPR011162">
    <property type="entry name" value="MHC_I/II-like_Ag-recog"/>
</dbReference>
<feature type="non-terminal residue" evidence="12">
    <location>
        <position position="1"/>
    </location>
</feature>
<keyword evidence="7" id="KW-1015">Disulfide bond</keyword>
<keyword evidence="10" id="KW-0732">Signal</keyword>
<dbReference type="PANTHER" id="PTHR19944:SF99">
    <property type="entry name" value="HLA CLASS II HISTOCOMPATIBILITY ANTIGEN, DRB1 BETA CHAIN"/>
    <property type="match status" value="1"/>
</dbReference>
<gene>
    <name evidence="12" type="primary">Hb2l_1</name>
    <name evidence="12" type="ORF">RHAINO_R03773</name>
</gene>
<feature type="chain" id="PRO_5029497618" evidence="10">
    <location>
        <begin position="18"/>
        <end position="112"/>
    </location>
</feature>
<keyword evidence="3" id="KW-0391">Immunity</keyword>
<proteinExistence type="predicted"/>
<sequence length="112" mass="12765">AVLVALVVLGAPRGAGAELSGVFQLTKNVECSFIKGTEKVRLVERNIYNREEFLRFDSDVGLYVGFTPLGEMNARRLNSDPEWMESRRTSVDWFCRYNYKVAAPFLVNRRGE</sequence>
<evidence type="ECO:0000313" key="13">
    <source>
        <dbReference type="Proteomes" id="UP000583164"/>
    </source>
</evidence>
<feature type="domain" description="MHC class II beta chain N-terminal" evidence="11">
    <location>
        <begin position="29"/>
        <end position="103"/>
    </location>
</feature>
<dbReference type="GO" id="GO:0002250">
    <property type="term" value="P:adaptive immune response"/>
    <property type="evidence" value="ECO:0007669"/>
    <property type="project" value="UniProtKB-KW"/>
</dbReference>
<evidence type="ECO:0000259" key="11">
    <source>
        <dbReference type="SMART" id="SM00921"/>
    </source>
</evidence>
<keyword evidence="2" id="KW-0812">Transmembrane</keyword>
<dbReference type="SMART" id="SM00921">
    <property type="entry name" value="MHC_II_beta"/>
    <property type="match status" value="1"/>
</dbReference>
<keyword evidence="4" id="KW-1133">Transmembrane helix</keyword>
<accession>A0A7K9LGA1</accession>
<evidence type="ECO:0000256" key="7">
    <source>
        <dbReference type="ARBA" id="ARBA00023157"/>
    </source>
</evidence>
<dbReference type="Gene3D" id="3.10.320.10">
    <property type="entry name" value="Class II Histocompatibility Antigen, M Beta Chain, Chain B, domain 1"/>
    <property type="match status" value="1"/>
</dbReference>
<comment type="caution">
    <text evidence="12">The sequence shown here is derived from an EMBL/GenBank/DDBJ whole genome shotgun (WGS) entry which is preliminary data.</text>
</comment>
<dbReference type="SUPFAM" id="SSF54452">
    <property type="entry name" value="MHC antigen-recognition domain"/>
    <property type="match status" value="1"/>
</dbReference>
<protein>
    <submittedName>
        <fullName evidence="12">HB2L protein</fullName>
    </submittedName>
</protein>
<feature type="signal peptide" evidence="10">
    <location>
        <begin position="1"/>
        <end position="17"/>
    </location>
</feature>
<dbReference type="InterPro" id="IPR050160">
    <property type="entry name" value="MHC/Immunoglobulin"/>
</dbReference>
<dbReference type="GO" id="GO:0002504">
    <property type="term" value="P:antigen processing and presentation of peptide or polysaccharide antigen via MHC class II"/>
    <property type="evidence" value="ECO:0007669"/>
    <property type="project" value="UniProtKB-KW"/>
</dbReference>
<comment type="subcellular location">
    <subcellularLocation>
        <location evidence="1">Membrane</location>
        <topology evidence="1">Single-pass type I membrane protein</topology>
    </subcellularLocation>
</comment>
<dbReference type="AlphaFoldDB" id="A0A7K9LGA1"/>
<keyword evidence="5" id="KW-1064">Adaptive immunity</keyword>
<organism evidence="12 13">
    <name type="scientific">Rhabdornis inornatus</name>
    <dbReference type="NCBI Taxonomy" id="237438"/>
    <lineage>
        <taxon>Eukaryota</taxon>
        <taxon>Metazoa</taxon>
        <taxon>Chordata</taxon>
        <taxon>Craniata</taxon>
        <taxon>Vertebrata</taxon>
        <taxon>Euteleostomi</taxon>
        <taxon>Archelosauria</taxon>
        <taxon>Archosauria</taxon>
        <taxon>Dinosauria</taxon>
        <taxon>Saurischia</taxon>
        <taxon>Theropoda</taxon>
        <taxon>Coelurosauria</taxon>
        <taxon>Aves</taxon>
        <taxon>Neognathae</taxon>
        <taxon>Neoaves</taxon>
        <taxon>Telluraves</taxon>
        <taxon>Australaves</taxon>
        <taxon>Passeriformes</taxon>
        <taxon>Rhabdornithidae</taxon>
        <taxon>Rhabdornis</taxon>
    </lineage>
</organism>
<evidence type="ECO:0000256" key="8">
    <source>
        <dbReference type="ARBA" id="ARBA00023180"/>
    </source>
</evidence>
<keyword evidence="6" id="KW-0472">Membrane</keyword>
<evidence type="ECO:0000256" key="4">
    <source>
        <dbReference type="ARBA" id="ARBA00022989"/>
    </source>
</evidence>
<evidence type="ECO:0000256" key="9">
    <source>
        <dbReference type="ARBA" id="ARBA00023182"/>
    </source>
</evidence>
<dbReference type="PANTHER" id="PTHR19944">
    <property type="entry name" value="MHC CLASS II-RELATED"/>
    <property type="match status" value="1"/>
</dbReference>
<dbReference type="EMBL" id="VWZS01007570">
    <property type="protein sequence ID" value="NXH61026.1"/>
    <property type="molecule type" value="Genomic_DNA"/>
</dbReference>
<dbReference type="FunFam" id="3.10.320.10:FF:000001">
    <property type="entry name" value="HLA class II histocompatibility antigen, DRB1-1 beta chain"/>
    <property type="match status" value="1"/>
</dbReference>
<dbReference type="Pfam" id="PF00969">
    <property type="entry name" value="MHC_II_beta"/>
    <property type="match status" value="1"/>
</dbReference>
<feature type="non-terminal residue" evidence="12">
    <location>
        <position position="112"/>
    </location>
</feature>
<dbReference type="InterPro" id="IPR014745">
    <property type="entry name" value="MHC_II_a/b_N"/>
</dbReference>
<evidence type="ECO:0000313" key="12">
    <source>
        <dbReference type="EMBL" id="NXH61026.1"/>
    </source>
</evidence>
<evidence type="ECO:0000256" key="3">
    <source>
        <dbReference type="ARBA" id="ARBA00022859"/>
    </source>
</evidence>
<dbReference type="InterPro" id="IPR000353">
    <property type="entry name" value="MHC_II_b_N"/>
</dbReference>
<dbReference type="OrthoDB" id="10043043at2759"/>
<keyword evidence="8" id="KW-0325">Glycoprotein</keyword>
<dbReference type="GO" id="GO:0042613">
    <property type="term" value="C:MHC class II protein complex"/>
    <property type="evidence" value="ECO:0007669"/>
    <property type="project" value="UniProtKB-KW"/>
</dbReference>
<dbReference type="Proteomes" id="UP000583164">
    <property type="component" value="Unassembled WGS sequence"/>
</dbReference>
<evidence type="ECO:0000256" key="1">
    <source>
        <dbReference type="ARBA" id="ARBA00004479"/>
    </source>
</evidence>